<evidence type="ECO:0000256" key="2">
    <source>
        <dbReference type="ARBA" id="ARBA00008973"/>
    </source>
</evidence>
<keyword evidence="5" id="KW-0564">Palmitate</keyword>
<feature type="signal peptide" evidence="7">
    <location>
        <begin position="1"/>
        <end position="29"/>
    </location>
</feature>
<dbReference type="STRING" id="1505725.GA0061074_101237"/>
<evidence type="ECO:0000256" key="5">
    <source>
        <dbReference type="ARBA" id="ARBA00023139"/>
    </source>
</evidence>
<dbReference type="InterPro" id="IPR004872">
    <property type="entry name" value="Lipoprotein_NlpA"/>
</dbReference>
<organism evidence="8 9">
    <name type="scientific">Weissella bombi</name>
    <dbReference type="NCBI Taxonomy" id="1505725"/>
    <lineage>
        <taxon>Bacteria</taxon>
        <taxon>Bacillati</taxon>
        <taxon>Bacillota</taxon>
        <taxon>Bacilli</taxon>
        <taxon>Lactobacillales</taxon>
        <taxon>Lactobacillaceae</taxon>
        <taxon>Weissella</taxon>
    </lineage>
</organism>
<keyword evidence="3 7" id="KW-0732">Signal</keyword>
<accession>A0A1C3Z0G4</accession>
<dbReference type="RefSeq" id="WP_092461276.1">
    <property type="nucleotide sequence ID" value="NZ_BJEE01000002.1"/>
</dbReference>
<evidence type="ECO:0000313" key="8">
    <source>
        <dbReference type="EMBL" id="SCB75825.1"/>
    </source>
</evidence>
<dbReference type="PANTHER" id="PTHR30429">
    <property type="entry name" value="D-METHIONINE-BINDING LIPOPROTEIN METQ"/>
    <property type="match status" value="1"/>
</dbReference>
<sequence>MRNGTKFGVVAATALLLTSAGLPIVTASADTKKTVTVGVVGDTSRELWERIGKRTQKEYGIKIKLKEFNDYVKPNQALADGSLDLNAFQTKIFFDDQNKKLGNKLKSIGKTVIVPMRMYSLKLDKVSDIKQGASIVVPNDATNEARALDVLVQAKLIKYNKKVTDPTVKDITVNPKKLDIKEVDAGQAVSALQTADAGVINGNFAHDAHLKDKDILVEQNLKKNAAPYINLIAAPKDKANKKIYKQIVKTYQTKQTKADIKELFDNSQYAAWNLK</sequence>
<dbReference type="AlphaFoldDB" id="A0A1C3Z0G4"/>
<dbReference type="EMBL" id="FMAO01000001">
    <property type="protein sequence ID" value="SCB75825.1"/>
    <property type="molecule type" value="Genomic_DNA"/>
</dbReference>
<dbReference type="GO" id="GO:0016020">
    <property type="term" value="C:membrane"/>
    <property type="evidence" value="ECO:0007669"/>
    <property type="project" value="UniProtKB-SubCell"/>
</dbReference>
<evidence type="ECO:0000256" key="6">
    <source>
        <dbReference type="ARBA" id="ARBA00023288"/>
    </source>
</evidence>
<feature type="chain" id="PRO_5008687807" evidence="7">
    <location>
        <begin position="30"/>
        <end position="275"/>
    </location>
</feature>
<keyword evidence="4" id="KW-0472">Membrane</keyword>
<dbReference type="Pfam" id="PF03180">
    <property type="entry name" value="Lipoprotein_9"/>
    <property type="match status" value="1"/>
</dbReference>
<proteinExistence type="inferred from homology"/>
<comment type="similarity">
    <text evidence="2">Belongs to the NlpA lipoprotein family.</text>
</comment>
<evidence type="ECO:0000256" key="3">
    <source>
        <dbReference type="ARBA" id="ARBA00022729"/>
    </source>
</evidence>
<reference evidence="9" key="1">
    <citation type="submission" date="2016-08" db="EMBL/GenBank/DDBJ databases">
        <authorList>
            <person name="Varghese N."/>
            <person name="Submissions Spin"/>
        </authorList>
    </citation>
    <scope>NUCLEOTIDE SEQUENCE [LARGE SCALE GENOMIC DNA]</scope>
    <source>
        <strain evidence="9">R-53094</strain>
    </source>
</reference>
<evidence type="ECO:0000256" key="4">
    <source>
        <dbReference type="ARBA" id="ARBA00023136"/>
    </source>
</evidence>
<evidence type="ECO:0000256" key="1">
    <source>
        <dbReference type="ARBA" id="ARBA00004635"/>
    </source>
</evidence>
<keyword evidence="9" id="KW-1185">Reference proteome</keyword>
<protein>
    <submittedName>
        <fullName evidence="8">D-methionine transport system substrate-binding protein</fullName>
    </submittedName>
</protein>
<dbReference type="OrthoDB" id="9812878at2"/>
<comment type="subcellular location">
    <subcellularLocation>
        <location evidence="1">Membrane</location>
        <topology evidence="1">Lipid-anchor</topology>
    </subcellularLocation>
</comment>
<dbReference type="Proteomes" id="UP000199268">
    <property type="component" value="Unassembled WGS sequence"/>
</dbReference>
<evidence type="ECO:0000313" key="9">
    <source>
        <dbReference type="Proteomes" id="UP000199268"/>
    </source>
</evidence>
<dbReference type="PANTHER" id="PTHR30429:SF3">
    <property type="entry name" value="LIPOPROTEIN"/>
    <property type="match status" value="1"/>
</dbReference>
<keyword evidence="6" id="KW-0449">Lipoprotein</keyword>
<dbReference type="Gene3D" id="3.40.190.10">
    <property type="entry name" value="Periplasmic binding protein-like II"/>
    <property type="match status" value="2"/>
</dbReference>
<gene>
    <name evidence="8" type="ORF">GA0061074_101237</name>
</gene>
<name>A0A1C3Z0G4_9LACO</name>
<dbReference type="SUPFAM" id="SSF53850">
    <property type="entry name" value="Periplasmic binding protein-like II"/>
    <property type="match status" value="1"/>
</dbReference>
<evidence type="ECO:0000256" key="7">
    <source>
        <dbReference type="SAM" id="SignalP"/>
    </source>
</evidence>